<dbReference type="Pfam" id="PF06923">
    <property type="entry name" value="GutM"/>
    <property type="match status" value="1"/>
</dbReference>
<dbReference type="InterPro" id="IPR009693">
    <property type="entry name" value="Glucitol_operon_activator"/>
</dbReference>
<sequence length="132" mass="15178">MDITILGICLLIFMVIQAIGTYFQVRLYKKSIRRLHKKGNIGIGGKRSFFSGNIVIIACDKNGNIVDGEILSGFTIFNRFKKIKELINENIFMIKAEYKLLNKRQRKKMQGHIQAIDALCERLQKEKAMLSI</sequence>
<evidence type="ECO:0000313" key="1">
    <source>
        <dbReference type="EMBL" id="TCS77795.1"/>
    </source>
</evidence>
<proteinExistence type="predicted"/>
<protein>
    <submittedName>
        <fullName evidence="1">Glucitol operon activator protein</fullName>
    </submittedName>
</protein>
<dbReference type="Proteomes" id="UP000295188">
    <property type="component" value="Unassembled WGS sequence"/>
</dbReference>
<gene>
    <name evidence="1" type="ORF">EDC37_11332</name>
</gene>
<name>A0A4R3K506_9FIRM</name>
<accession>A0A4R3K506</accession>
<dbReference type="EMBL" id="SMAA01000013">
    <property type="protein sequence ID" value="TCS77795.1"/>
    <property type="molecule type" value="Genomic_DNA"/>
</dbReference>
<dbReference type="RefSeq" id="WP_132550536.1">
    <property type="nucleotide sequence ID" value="NZ_SMAA01000013.1"/>
</dbReference>
<dbReference type="OrthoDB" id="9096700at2"/>
<comment type="caution">
    <text evidence="1">The sequence shown here is derived from an EMBL/GenBank/DDBJ whole genome shotgun (WGS) entry which is preliminary data.</text>
</comment>
<keyword evidence="2" id="KW-1185">Reference proteome</keyword>
<dbReference type="AlphaFoldDB" id="A0A4R3K506"/>
<evidence type="ECO:0000313" key="2">
    <source>
        <dbReference type="Proteomes" id="UP000295188"/>
    </source>
</evidence>
<organism evidence="1 2">
    <name type="scientific">Pectinatus cerevisiiphilus</name>
    <dbReference type="NCBI Taxonomy" id="86956"/>
    <lineage>
        <taxon>Bacteria</taxon>
        <taxon>Bacillati</taxon>
        <taxon>Bacillota</taxon>
        <taxon>Negativicutes</taxon>
        <taxon>Selenomonadales</taxon>
        <taxon>Selenomonadaceae</taxon>
        <taxon>Pectinatus</taxon>
    </lineage>
</organism>
<reference evidence="1 2" key="1">
    <citation type="submission" date="2019-03" db="EMBL/GenBank/DDBJ databases">
        <title>Genomic Encyclopedia of Type Strains, Phase IV (KMG-IV): sequencing the most valuable type-strain genomes for metagenomic binning, comparative biology and taxonomic classification.</title>
        <authorList>
            <person name="Goeker M."/>
        </authorList>
    </citation>
    <scope>NUCLEOTIDE SEQUENCE [LARGE SCALE GENOMIC DNA]</scope>
    <source>
        <strain evidence="1 2">DSM 20467</strain>
    </source>
</reference>